<reference evidence="2" key="1">
    <citation type="journal article" date="2011" name="BMC Genomics">
        <title>A further insight into the sialome of the tropical bont tick, Amblyomma variegatum.</title>
        <authorList>
            <person name="Ribeiro J.M."/>
            <person name="Anderson J.M."/>
            <person name="Manoukis N.C."/>
            <person name="Meng Z."/>
            <person name="Francishetti I.M."/>
        </authorList>
    </citation>
    <scope>NUCLEOTIDE SEQUENCE</scope>
    <source>
        <strain evidence="2">Amb_var-1384</strain>
        <tissue evidence="2">Salivary gland</tissue>
    </source>
</reference>
<dbReference type="EMBL" id="BK007653">
    <property type="protein sequence ID" value="DAA34626.1"/>
    <property type="molecule type" value="mRNA"/>
</dbReference>
<feature type="transmembrane region" description="Helical" evidence="1">
    <location>
        <begin position="7"/>
        <end position="26"/>
    </location>
</feature>
<name>F0J9V2_AMBVA</name>
<keyword evidence="1" id="KW-0812">Transmembrane</keyword>
<dbReference type="AlphaFoldDB" id="F0J9V2"/>
<protein>
    <submittedName>
        <fullName evidence="2">Hypothetical secreted protein 1384</fullName>
    </submittedName>
</protein>
<proteinExistence type="evidence at transcript level"/>
<keyword evidence="1" id="KW-1133">Transmembrane helix</keyword>
<organism evidence="2">
    <name type="scientific">Amblyomma variegatum</name>
    <name type="common">Tropical bont tick</name>
    <dbReference type="NCBI Taxonomy" id="34610"/>
    <lineage>
        <taxon>Eukaryota</taxon>
        <taxon>Metazoa</taxon>
        <taxon>Ecdysozoa</taxon>
        <taxon>Arthropoda</taxon>
        <taxon>Chelicerata</taxon>
        <taxon>Arachnida</taxon>
        <taxon>Acari</taxon>
        <taxon>Parasitiformes</taxon>
        <taxon>Ixodida</taxon>
        <taxon>Ixodoidea</taxon>
        <taxon>Ixodidae</taxon>
        <taxon>Amblyomminae</taxon>
        <taxon>Amblyomma</taxon>
    </lineage>
</organism>
<sequence>MRSWWECLCSGFTGCFACVCVQIFLMPRECYTSKGNPMLPLASCCAALRIGCAAIAILTNCQLAI</sequence>
<keyword evidence="1" id="KW-0472">Membrane</keyword>
<evidence type="ECO:0000256" key="1">
    <source>
        <dbReference type="SAM" id="Phobius"/>
    </source>
</evidence>
<feature type="transmembrane region" description="Helical" evidence="1">
    <location>
        <begin position="38"/>
        <end position="59"/>
    </location>
</feature>
<evidence type="ECO:0000313" key="2">
    <source>
        <dbReference type="EMBL" id="DAA34626.1"/>
    </source>
</evidence>
<accession>F0J9V2</accession>